<keyword evidence="1" id="KW-0805">Transcription regulation</keyword>
<accession>A0ABC9YYG8</accession>
<dbReference type="SUPFAM" id="SSF46689">
    <property type="entry name" value="Homeodomain-like"/>
    <property type="match status" value="1"/>
</dbReference>
<dbReference type="GO" id="GO:0003677">
    <property type="term" value="F:DNA binding"/>
    <property type="evidence" value="ECO:0007669"/>
    <property type="project" value="UniProtKB-KW"/>
</dbReference>
<dbReference type="InterPro" id="IPR009057">
    <property type="entry name" value="Homeodomain-like_sf"/>
</dbReference>
<keyword evidence="2" id="KW-0238">DNA-binding</keyword>
<evidence type="ECO:0000259" key="4">
    <source>
        <dbReference type="Pfam" id="PF00440"/>
    </source>
</evidence>
<dbReference type="SUPFAM" id="SSF48498">
    <property type="entry name" value="Tetracyclin repressor-like, C-terminal domain"/>
    <property type="match status" value="1"/>
</dbReference>
<evidence type="ECO:0000313" key="5">
    <source>
        <dbReference type="EMBL" id="GAP30448.1"/>
    </source>
</evidence>
<dbReference type="Proteomes" id="UP000037179">
    <property type="component" value="Unassembled WGS sequence"/>
</dbReference>
<proteinExistence type="predicted"/>
<protein>
    <submittedName>
        <fullName evidence="5">TetR/AcrR family transcriptional regulator</fullName>
    </submittedName>
</protein>
<name>A0ABC9YYG8_9NOCA</name>
<dbReference type="PANTHER" id="PTHR30055">
    <property type="entry name" value="HTH-TYPE TRANSCRIPTIONAL REGULATOR RUTR"/>
    <property type="match status" value="1"/>
</dbReference>
<dbReference type="Gene3D" id="1.10.357.10">
    <property type="entry name" value="Tetracycline Repressor, domain 2"/>
    <property type="match status" value="1"/>
</dbReference>
<gene>
    <name evidence="5" type="ORF">NSK11_contig00080-0044</name>
</gene>
<dbReference type="InterPro" id="IPR036271">
    <property type="entry name" value="Tet_transcr_reg_TetR-rel_C_sf"/>
</dbReference>
<sequence>MLMQARIDSGKQEQERTFTELARRAQIVEAAIEVIADQGYANASFAKIAKQAGLSSTGMISYHFRGKGDLIREVVTRIMATAGESVVARLDAEAGYRARMRAYFAANLALVATYPKHMRALSNIAANATTDDPHLFGLVDQLGATAAAQAEILRAGQRGGVFRDFDPAVMVMAIRGSLDAAIARAAVDPGFDTDATARELAELFDRATRKDA</sequence>
<evidence type="ECO:0000313" key="6">
    <source>
        <dbReference type="Proteomes" id="UP000037179"/>
    </source>
</evidence>
<dbReference type="InterPro" id="IPR001647">
    <property type="entry name" value="HTH_TetR"/>
</dbReference>
<dbReference type="Pfam" id="PF00440">
    <property type="entry name" value="TetR_N"/>
    <property type="match status" value="1"/>
</dbReference>
<dbReference type="AlphaFoldDB" id="A0ABC9YYG8"/>
<dbReference type="PANTHER" id="PTHR30055:SF234">
    <property type="entry name" value="HTH-TYPE TRANSCRIPTIONAL REGULATOR BETI"/>
    <property type="match status" value="1"/>
</dbReference>
<dbReference type="InterPro" id="IPR050109">
    <property type="entry name" value="HTH-type_TetR-like_transc_reg"/>
</dbReference>
<evidence type="ECO:0000256" key="3">
    <source>
        <dbReference type="ARBA" id="ARBA00023163"/>
    </source>
</evidence>
<reference evidence="6" key="1">
    <citation type="submission" date="2015-07" db="EMBL/GenBank/DDBJ databases">
        <title>Nocardia seriolae U-1 whole genome shotgun sequence.</title>
        <authorList>
            <person name="Imajoh M."/>
            <person name="Fukumoto Y."/>
            <person name="Sukeda M."/>
            <person name="Yamane J."/>
            <person name="Yamasaki K."/>
            <person name="Shimizu M."/>
            <person name="Ohnishi K."/>
            <person name="Oshima S."/>
        </authorList>
    </citation>
    <scope>NUCLEOTIDE SEQUENCE [LARGE SCALE GENOMIC DNA]</scope>
    <source>
        <strain evidence="6">U-1</strain>
    </source>
</reference>
<comment type="caution">
    <text evidence="5">The sequence shown here is derived from an EMBL/GenBank/DDBJ whole genome shotgun (WGS) entry which is preliminary data.</text>
</comment>
<keyword evidence="3" id="KW-0804">Transcription</keyword>
<evidence type="ECO:0000256" key="2">
    <source>
        <dbReference type="ARBA" id="ARBA00023125"/>
    </source>
</evidence>
<keyword evidence="6" id="KW-1185">Reference proteome</keyword>
<reference evidence="5 6" key="2">
    <citation type="journal article" date="2016" name="Genome Announc.">
        <title>Draft Genome Sequence of Erythromycin- and Oxytetracycline-Sensitive Nocardia seriolae Strain U-1 (NBRC 110359).</title>
        <authorList>
            <person name="Imajoh M."/>
            <person name="Sukeda M."/>
            <person name="Shimizu M."/>
            <person name="Yamane J."/>
            <person name="Ohnishi K."/>
            <person name="Oshima S."/>
        </authorList>
    </citation>
    <scope>NUCLEOTIDE SEQUENCE [LARGE SCALE GENOMIC DNA]</scope>
    <source>
        <strain evidence="5 6">U-1</strain>
    </source>
</reference>
<organism evidence="5 6">
    <name type="scientific">Nocardia seriolae</name>
    <dbReference type="NCBI Taxonomy" id="37332"/>
    <lineage>
        <taxon>Bacteria</taxon>
        <taxon>Bacillati</taxon>
        <taxon>Actinomycetota</taxon>
        <taxon>Actinomycetes</taxon>
        <taxon>Mycobacteriales</taxon>
        <taxon>Nocardiaceae</taxon>
        <taxon>Nocardia</taxon>
    </lineage>
</organism>
<dbReference type="EMBL" id="BBYQ01000080">
    <property type="protein sequence ID" value="GAP30448.1"/>
    <property type="molecule type" value="Genomic_DNA"/>
</dbReference>
<feature type="domain" description="HTH tetR-type" evidence="4">
    <location>
        <begin position="27"/>
        <end position="74"/>
    </location>
</feature>
<dbReference type="GO" id="GO:0006355">
    <property type="term" value="P:regulation of DNA-templated transcription"/>
    <property type="evidence" value="ECO:0007669"/>
    <property type="project" value="UniProtKB-ARBA"/>
</dbReference>
<evidence type="ECO:0000256" key="1">
    <source>
        <dbReference type="ARBA" id="ARBA00023015"/>
    </source>
</evidence>